<name>A0A384SKE9_9HYME</name>
<evidence type="ECO:0000313" key="2">
    <source>
        <dbReference type="EMBL" id="AOM68231.1"/>
    </source>
</evidence>
<reference evidence="2" key="1">
    <citation type="journal article" date="2018" name="Sci. Rep.">
        <title>Extensive gene rearrangements in the mitochondrial genomes of two egg parasitoids, Trichogramma japonicum and Trichogramma ostriniae (Hymenoptera: Chalcidoidea: Trichogrammatidae).</title>
        <authorList>
            <person name="Chen L."/>
            <person name="Chen P.Y."/>
            <person name="Xue X.F."/>
            <person name="Hua H.Q."/>
            <person name="Li Y.X."/>
            <person name="Zhang F."/>
            <person name="Wei S.J."/>
        </authorList>
    </citation>
    <scope>NUCLEOTIDE SEQUENCE</scope>
</reference>
<proteinExistence type="predicted"/>
<organism evidence="2">
    <name type="scientific">Trichogramma japonicum</name>
    <dbReference type="NCBI Taxonomy" id="311206"/>
    <lineage>
        <taxon>Eukaryota</taxon>
        <taxon>Metazoa</taxon>
        <taxon>Ecdysozoa</taxon>
        <taxon>Arthropoda</taxon>
        <taxon>Hexapoda</taxon>
        <taxon>Insecta</taxon>
        <taxon>Pterygota</taxon>
        <taxon>Neoptera</taxon>
        <taxon>Endopterygota</taxon>
        <taxon>Hymenoptera</taxon>
        <taxon>Apocrita</taxon>
        <taxon>Proctotrupomorpha</taxon>
        <taxon>Chalcidoidea</taxon>
        <taxon>Trichogrammatidae</taxon>
        <taxon>Trichogramma</taxon>
    </lineage>
</organism>
<dbReference type="Gene3D" id="1.10.287.3510">
    <property type="match status" value="1"/>
</dbReference>
<protein>
    <submittedName>
        <fullName evidence="2">NADH dehydrogenase subunit 4L</fullName>
    </submittedName>
</protein>
<evidence type="ECO:0000256" key="1">
    <source>
        <dbReference type="SAM" id="Phobius"/>
    </source>
</evidence>
<dbReference type="AlphaFoldDB" id="A0A384SKE9"/>
<sequence length="85" mass="10334">MFMFSNFMFIFFYSKLLMTLISVEFMMLSLLILLFYVFFYYKSMNLMMYYLIFVVCEGVLGLSLLILLIRSFGNNNMYLMNLILW</sequence>
<feature type="transmembrane region" description="Helical" evidence="1">
    <location>
        <begin position="12"/>
        <end position="41"/>
    </location>
</feature>
<keyword evidence="2" id="KW-0496">Mitochondrion</keyword>
<keyword evidence="1" id="KW-1133">Transmembrane helix</keyword>
<dbReference type="EMBL" id="KU577436">
    <property type="protein sequence ID" value="AOM68231.1"/>
    <property type="molecule type" value="Genomic_DNA"/>
</dbReference>
<gene>
    <name evidence="2" type="primary">nad4L</name>
</gene>
<feature type="transmembrane region" description="Helical" evidence="1">
    <location>
        <begin position="47"/>
        <end position="69"/>
    </location>
</feature>
<keyword evidence="1" id="KW-0812">Transmembrane</keyword>
<accession>A0A384SKE9</accession>
<geneLocation type="mitochondrion" evidence="2"/>
<keyword evidence="1" id="KW-0472">Membrane</keyword>